<reference evidence="2 3" key="1">
    <citation type="submission" date="2021-02" db="EMBL/GenBank/DDBJ databases">
        <authorList>
            <person name="Vanwijnsberghe S."/>
        </authorList>
    </citation>
    <scope>NUCLEOTIDE SEQUENCE [LARGE SCALE GENOMIC DNA]</scope>
    <source>
        <strain evidence="2 3">R-69658</strain>
    </source>
</reference>
<comment type="caution">
    <text evidence="2">The sequence shown here is derived from an EMBL/GenBank/DDBJ whole genome shotgun (WGS) entry which is preliminary data.</text>
</comment>
<sequence>MISAVFRFCARRPDRLRSRTHRAIADKLGERIENRGHACLIRSAAAGGLTKRPCLTGSTKRSPDGCSLGGPKIEEVRGIAREKQPKGIAVWFGPGARVPEVDLWASARIPQDSRNEMQTLSTHRGPQEDRQVDCRMQQWVVWNPAPHAAGRDLQPVEGLNPESWSFCRSFRGQPFPIDRKRRPSRGARPERLPSRPRPGRTAEPAQPAQQTPNQTP</sequence>
<name>A0ABM8SWG3_9BURK</name>
<dbReference type="Proteomes" id="UP000674425">
    <property type="component" value="Unassembled WGS sequence"/>
</dbReference>
<evidence type="ECO:0000313" key="3">
    <source>
        <dbReference type="Proteomes" id="UP000674425"/>
    </source>
</evidence>
<protein>
    <submittedName>
        <fullName evidence="2">Uncharacterized protein</fullName>
    </submittedName>
</protein>
<feature type="compositionally biased region" description="Low complexity" evidence="1">
    <location>
        <begin position="201"/>
        <end position="216"/>
    </location>
</feature>
<organism evidence="2 3">
    <name type="scientific">Paraburkholderia aspalathi</name>
    <dbReference type="NCBI Taxonomy" id="1324617"/>
    <lineage>
        <taxon>Bacteria</taxon>
        <taxon>Pseudomonadati</taxon>
        <taxon>Pseudomonadota</taxon>
        <taxon>Betaproteobacteria</taxon>
        <taxon>Burkholderiales</taxon>
        <taxon>Burkholderiaceae</taxon>
        <taxon>Paraburkholderia</taxon>
    </lineage>
</organism>
<evidence type="ECO:0000256" key="1">
    <source>
        <dbReference type="SAM" id="MobiDB-lite"/>
    </source>
</evidence>
<keyword evidence="3" id="KW-1185">Reference proteome</keyword>
<accession>A0ABM8SWG3</accession>
<evidence type="ECO:0000313" key="2">
    <source>
        <dbReference type="EMBL" id="CAE6837269.1"/>
    </source>
</evidence>
<feature type="region of interest" description="Disordered" evidence="1">
    <location>
        <begin position="168"/>
        <end position="216"/>
    </location>
</feature>
<dbReference type="EMBL" id="CAJNAU010000093">
    <property type="protein sequence ID" value="CAE6837269.1"/>
    <property type="molecule type" value="Genomic_DNA"/>
</dbReference>
<proteinExistence type="predicted"/>
<gene>
    <name evidence="2" type="ORF">R69658_06562</name>
</gene>